<proteinExistence type="inferred from homology"/>
<evidence type="ECO:0000256" key="1">
    <source>
        <dbReference type="ARBA" id="ARBA00004604"/>
    </source>
</evidence>
<dbReference type="PROSITE" id="PS50082">
    <property type="entry name" value="WD_REPEATS_2"/>
    <property type="match status" value="2"/>
</dbReference>
<dbReference type="EMBL" id="CP142731">
    <property type="protein sequence ID" value="WUR03719.1"/>
    <property type="molecule type" value="Genomic_DNA"/>
</dbReference>
<dbReference type="SMART" id="SM00320">
    <property type="entry name" value="WD40"/>
    <property type="match status" value="4"/>
</dbReference>
<feature type="domain" description="Sof1-like protein" evidence="8">
    <location>
        <begin position="341"/>
        <end position="407"/>
    </location>
</feature>
<dbReference type="InterPro" id="IPR015943">
    <property type="entry name" value="WD40/YVTN_repeat-like_dom_sf"/>
</dbReference>
<dbReference type="Pfam" id="PF04158">
    <property type="entry name" value="Sof1"/>
    <property type="match status" value="1"/>
</dbReference>
<gene>
    <name evidence="9" type="ORF">VNE69_06040</name>
</gene>
<feature type="repeat" description="WD" evidence="7">
    <location>
        <begin position="307"/>
        <end position="339"/>
    </location>
</feature>
<dbReference type="PANTHER" id="PTHR22851">
    <property type="entry name" value="U3 SMALL NUCLEOLAR RNA U3 SNORNA ASSOCIATED PROTEIN"/>
    <property type="match status" value="1"/>
</dbReference>
<evidence type="ECO:0000256" key="3">
    <source>
        <dbReference type="ARBA" id="ARBA00022574"/>
    </source>
</evidence>
<evidence type="ECO:0000313" key="9">
    <source>
        <dbReference type="EMBL" id="WUR03719.1"/>
    </source>
</evidence>
<dbReference type="InterPro" id="IPR001680">
    <property type="entry name" value="WD40_rpt"/>
</dbReference>
<keyword evidence="6" id="KW-0687">Ribonucleoprotein</keyword>
<keyword evidence="10" id="KW-1185">Reference proteome</keyword>
<dbReference type="AlphaFoldDB" id="A0AAX4JCP1"/>
<dbReference type="PROSITE" id="PS50294">
    <property type="entry name" value="WD_REPEATS_REGION"/>
    <property type="match status" value="2"/>
</dbReference>
<evidence type="ECO:0000256" key="4">
    <source>
        <dbReference type="ARBA" id="ARBA00022737"/>
    </source>
</evidence>
<dbReference type="RefSeq" id="XP_065329864.1">
    <property type="nucleotide sequence ID" value="XM_065473792.1"/>
</dbReference>
<comment type="similarity">
    <text evidence="2">Belongs to the WD repeat DCAF13/WDSOF1 family.</text>
</comment>
<dbReference type="KEGG" id="vnx:VNE69_06040"/>
<evidence type="ECO:0000256" key="6">
    <source>
        <dbReference type="ARBA" id="ARBA00023274"/>
    </source>
</evidence>
<comment type="subcellular location">
    <subcellularLocation>
        <location evidence="1">Nucleus</location>
        <location evidence="1">Nucleolus</location>
    </subcellularLocation>
</comment>
<dbReference type="GO" id="GO:0032040">
    <property type="term" value="C:small-subunit processome"/>
    <property type="evidence" value="ECO:0007669"/>
    <property type="project" value="TreeGrafter"/>
</dbReference>
<evidence type="ECO:0000256" key="2">
    <source>
        <dbReference type="ARBA" id="ARBA00005649"/>
    </source>
</evidence>
<protein>
    <submittedName>
        <fullName evidence="9">DDB1- and CUL4-associated factor 13 (DCA13)</fullName>
    </submittedName>
</protein>
<feature type="repeat" description="WD" evidence="7">
    <location>
        <begin position="264"/>
        <end position="305"/>
    </location>
</feature>
<evidence type="ECO:0000259" key="8">
    <source>
        <dbReference type="Pfam" id="PF04158"/>
    </source>
</evidence>
<dbReference type="GO" id="GO:0000462">
    <property type="term" value="P:maturation of SSU-rRNA from tricistronic rRNA transcript (SSU-rRNA, 5.8S rRNA, LSU-rRNA)"/>
    <property type="evidence" value="ECO:0007669"/>
    <property type="project" value="TreeGrafter"/>
</dbReference>
<evidence type="ECO:0000313" key="10">
    <source>
        <dbReference type="Proteomes" id="UP001334084"/>
    </source>
</evidence>
<sequence length="412" mass="47781">MKINTIYHQEQEYKKERKRDLSITKHSKNPLHHPFMKERELIRAINSTKLDRLFAKPFITALSYHREGITQITKSSVNPYIVSTSFDNEIILSDIENRTKISKCNMNSKIKGIGIDNMNNVYIGDNKTIRICNKKLDIKKSEKILNNSAINNLEVDDALYVAGYNSVAIYDLEMRSKKIEYSVNNVDVITHNKSFTHLVGFANEMKNFIVDMRLEKIVMDFTLPNKTNAMCFSPSDGYFLASANEDTNGYIHDLRYIESPCNTLRGHVSAVTCIKYNPNGQELCTGSFDQTIRIFKNSERKSREVYYNQRMHNIVGLEYSNDGKFIISGSDDGSLRLWKNEASLKSGPLSRKEKDVQTLSKVLIDKYKNVEEVERINKHRFIPKLLKEKMKQKHEHYEAEVRKGHIKKNNKF</sequence>
<evidence type="ECO:0000256" key="5">
    <source>
        <dbReference type="ARBA" id="ARBA00023242"/>
    </source>
</evidence>
<accession>A0AAX4JCP1</accession>
<dbReference type="InterPro" id="IPR051733">
    <property type="entry name" value="WD_repeat_DCAF13/WDSOF1"/>
</dbReference>
<keyword evidence="4" id="KW-0677">Repeat</keyword>
<organism evidence="9 10">
    <name type="scientific">Vairimorpha necatrix</name>
    <dbReference type="NCBI Taxonomy" id="6039"/>
    <lineage>
        <taxon>Eukaryota</taxon>
        <taxon>Fungi</taxon>
        <taxon>Fungi incertae sedis</taxon>
        <taxon>Microsporidia</taxon>
        <taxon>Nosematidae</taxon>
        <taxon>Vairimorpha</taxon>
    </lineage>
</organism>
<reference evidence="9" key="1">
    <citation type="journal article" date="2024" name="BMC Genomics">
        <title>Functional annotation of a divergent genome using sequence and structure-based similarity.</title>
        <authorList>
            <person name="Svedberg D."/>
            <person name="Winiger R.R."/>
            <person name="Berg A."/>
            <person name="Sharma H."/>
            <person name="Tellgren-Roth C."/>
            <person name="Debrunner-Vossbrinck B.A."/>
            <person name="Vossbrinck C.R."/>
            <person name="Barandun J."/>
        </authorList>
    </citation>
    <scope>NUCLEOTIDE SEQUENCE</scope>
    <source>
        <strain evidence="9">Illinois isolate</strain>
    </source>
</reference>
<dbReference type="GeneID" id="90541537"/>
<dbReference type="InterPro" id="IPR036322">
    <property type="entry name" value="WD40_repeat_dom_sf"/>
</dbReference>
<dbReference type="PANTHER" id="PTHR22851:SF0">
    <property type="entry name" value="DDB1- AND CUL4-ASSOCIATED FACTOR 13"/>
    <property type="match status" value="1"/>
</dbReference>
<dbReference type="Gene3D" id="2.130.10.10">
    <property type="entry name" value="YVTN repeat-like/Quinoprotein amine dehydrogenase"/>
    <property type="match status" value="1"/>
</dbReference>
<keyword evidence="5" id="KW-0539">Nucleus</keyword>
<dbReference type="InterPro" id="IPR007287">
    <property type="entry name" value="Sof1"/>
</dbReference>
<evidence type="ECO:0000256" key="7">
    <source>
        <dbReference type="PROSITE-ProRule" id="PRU00221"/>
    </source>
</evidence>
<dbReference type="Proteomes" id="UP001334084">
    <property type="component" value="Chromosome 6"/>
</dbReference>
<dbReference type="SUPFAM" id="SSF50978">
    <property type="entry name" value="WD40 repeat-like"/>
    <property type="match status" value="1"/>
</dbReference>
<dbReference type="Pfam" id="PF00400">
    <property type="entry name" value="WD40"/>
    <property type="match status" value="2"/>
</dbReference>
<name>A0AAX4JCP1_9MICR</name>
<keyword evidence="3 7" id="KW-0853">WD repeat</keyword>